<sequence>MSMPAETGAGPSRTKLTVALLVLVTGLIVLAPNAWVIIQFWRVDTSETVTARWVSSVVTHSSRDTVAVPAYAFERRIGPMVQECKVDIPRYRHAPDGKPLRETLRLVAGTTCEDVTVLDDPPRERFPLVLLGLAISAAGLALAWLALRRP</sequence>
<keyword evidence="1" id="KW-1133">Transmembrane helix</keyword>
<dbReference type="EMBL" id="CP039865">
    <property type="protein sequence ID" value="QCK87047.1"/>
    <property type="molecule type" value="Genomic_DNA"/>
</dbReference>
<accession>A0A4D7QQ50</accession>
<dbReference type="RefSeq" id="WP_137100378.1">
    <property type="nucleotide sequence ID" value="NZ_CP039865.1"/>
</dbReference>
<gene>
    <name evidence="2" type="ORF">E8L99_15390</name>
</gene>
<protein>
    <submittedName>
        <fullName evidence="2">Uncharacterized protein</fullName>
    </submittedName>
</protein>
<keyword evidence="3" id="KW-1185">Reference proteome</keyword>
<reference evidence="2 3" key="1">
    <citation type="submission" date="2019-04" db="EMBL/GenBank/DDBJ databases">
        <title>Phreatobacter aquaticus sp. nov.</title>
        <authorList>
            <person name="Choi A."/>
            <person name="Baek K."/>
        </authorList>
    </citation>
    <scope>NUCLEOTIDE SEQUENCE [LARGE SCALE GENOMIC DNA]</scope>
    <source>
        <strain evidence="2 3">NMCR1094</strain>
    </source>
</reference>
<dbReference type="AlphaFoldDB" id="A0A4D7QQ50"/>
<keyword evidence="1" id="KW-0472">Membrane</keyword>
<evidence type="ECO:0000313" key="2">
    <source>
        <dbReference type="EMBL" id="QCK87047.1"/>
    </source>
</evidence>
<organism evidence="2 3">
    <name type="scientific">Phreatobacter aquaticus</name>
    <dbReference type="NCBI Taxonomy" id="2570229"/>
    <lineage>
        <taxon>Bacteria</taxon>
        <taxon>Pseudomonadati</taxon>
        <taxon>Pseudomonadota</taxon>
        <taxon>Alphaproteobacteria</taxon>
        <taxon>Hyphomicrobiales</taxon>
        <taxon>Phreatobacteraceae</taxon>
        <taxon>Phreatobacter</taxon>
    </lineage>
</organism>
<feature type="transmembrane region" description="Helical" evidence="1">
    <location>
        <begin position="16"/>
        <end position="38"/>
    </location>
</feature>
<dbReference type="Proteomes" id="UP000298588">
    <property type="component" value="Chromosome"/>
</dbReference>
<evidence type="ECO:0000313" key="3">
    <source>
        <dbReference type="Proteomes" id="UP000298588"/>
    </source>
</evidence>
<dbReference type="OrthoDB" id="8480163at2"/>
<dbReference type="KEGG" id="paqt:E8L99_15390"/>
<evidence type="ECO:0000256" key="1">
    <source>
        <dbReference type="SAM" id="Phobius"/>
    </source>
</evidence>
<proteinExistence type="predicted"/>
<feature type="transmembrane region" description="Helical" evidence="1">
    <location>
        <begin position="126"/>
        <end position="147"/>
    </location>
</feature>
<keyword evidence="1" id="KW-0812">Transmembrane</keyword>
<name>A0A4D7QQ50_9HYPH</name>